<dbReference type="InterPro" id="IPR038717">
    <property type="entry name" value="Tc1-like_DDE_dom"/>
</dbReference>
<accession>A0A6P8H1X0</accession>
<evidence type="ECO:0000313" key="3">
    <source>
        <dbReference type="RefSeq" id="XP_031550384.1"/>
    </source>
</evidence>
<feature type="domain" description="Tc1-like transposase DDE" evidence="1">
    <location>
        <begin position="16"/>
        <end position="156"/>
    </location>
</feature>
<dbReference type="GO" id="GO:0003676">
    <property type="term" value="F:nucleic acid binding"/>
    <property type="evidence" value="ECO:0007669"/>
    <property type="project" value="InterPro"/>
</dbReference>
<keyword evidence="2" id="KW-1185">Reference proteome</keyword>
<gene>
    <name evidence="3" type="primary">LOC116287825</name>
</gene>
<dbReference type="InParanoid" id="A0A6P8H1X0"/>
<dbReference type="RefSeq" id="XP_031550384.1">
    <property type="nucleotide sequence ID" value="XM_031694524.1"/>
</dbReference>
<dbReference type="AlphaFoldDB" id="A0A6P8H1X0"/>
<dbReference type="Proteomes" id="UP000515163">
    <property type="component" value="Unplaced"/>
</dbReference>
<evidence type="ECO:0000313" key="2">
    <source>
        <dbReference type="Proteomes" id="UP000515163"/>
    </source>
</evidence>
<dbReference type="KEGG" id="aten:116287825"/>
<reference evidence="3" key="1">
    <citation type="submission" date="2025-08" db="UniProtKB">
        <authorList>
            <consortium name="RefSeq"/>
        </authorList>
    </citation>
    <scope>IDENTIFICATION</scope>
    <source>
        <tissue evidence="3">Tentacle</tissue>
    </source>
</reference>
<organism evidence="2 3">
    <name type="scientific">Actinia tenebrosa</name>
    <name type="common">Australian red waratah sea anemone</name>
    <dbReference type="NCBI Taxonomy" id="6105"/>
    <lineage>
        <taxon>Eukaryota</taxon>
        <taxon>Metazoa</taxon>
        <taxon>Cnidaria</taxon>
        <taxon>Anthozoa</taxon>
        <taxon>Hexacorallia</taxon>
        <taxon>Actiniaria</taxon>
        <taxon>Actiniidae</taxon>
        <taxon>Actinia</taxon>
    </lineage>
</organism>
<evidence type="ECO:0000259" key="1">
    <source>
        <dbReference type="Pfam" id="PF13358"/>
    </source>
</evidence>
<dbReference type="Pfam" id="PF13358">
    <property type="entry name" value="DDE_3"/>
    <property type="match status" value="1"/>
</dbReference>
<dbReference type="Gene3D" id="3.30.420.10">
    <property type="entry name" value="Ribonuclease H-like superfamily/Ribonuclease H"/>
    <property type="match status" value="1"/>
</dbReference>
<protein>
    <submittedName>
        <fullName evidence="3">Uncharacterized protein LOC116287825</fullName>
    </submittedName>
</protein>
<sequence>MYVEDKDPSSVKFFVESGFQLPDAGHKNYGYSPVGETCIEVRSYLSTANLTLNFLVGFDGVKCGKTIEEASNAVQFLRFFDEASQTVDPITQIPILEVGDIAVVNNLAAHHGEAERALRRFLNDLGMELLFLPVYSPDMYAVEEVFSKLKYLLNYRYSELVFQNLEYAVLMAIENVTAADLYGYYKHVGYLV</sequence>
<dbReference type="GeneID" id="116287825"/>
<name>A0A6P8H1X0_ACTTE</name>
<dbReference type="InterPro" id="IPR036397">
    <property type="entry name" value="RNaseH_sf"/>
</dbReference>
<dbReference type="OrthoDB" id="5979885at2759"/>
<proteinExistence type="predicted"/>